<dbReference type="Gene3D" id="3.40.50.2000">
    <property type="entry name" value="Glycogen Phosphorylase B"/>
    <property type="match status" value="2"/>
</dbReference>
<dbReference type="InterPro" id="IPR001296">
    <property type="entry name" value="Glyco_trans_1"/>
</dbReference>
<evidence type="ECO:0000313" key="3">
    <source>
        <dbReference type="EMBL" id="MDE1472889.1"/>
    </source>
</evidence>
<proteinExistence type="predicted"/>
<dbReference type="PANTHER" id="PTHR46401">
    <property type="entry name" value="GLYCOSYLTRANSFERASE WBBK-RELATED"/>
    <property type="match status" value="1"/>
</dbReference>
<protein>
    <submittedName>
        <fullName evidence="3">Glycosyltransferase</fullName>
        <ecNumber evidence="3">2.4.-.-</ecNumber>
    </submittedName>
</protein>
<keyword evidence="1 3" id="KW-0808">Transferase</keyword>
<evidence type="ECO:0000313" key="4">
    <source>
        <dbReference type="Proteomes" id="UP001215087"/>
    </source>
</evidence>
<dbReference type="Proteomes" id="UP001215087">
    <property type="component" value="Unassembled WGS sequence"/>
</dbReference>
<reference evidence="3 4" key="1">
    <citation type="submission" date="2023-02" db="EMBL/GenBank/DDBJ databases">
        <title>Comparative genome analysis of Eubacterium limosum species.</title>
        <authorList>
            <person name="Bak J.E."/>
        </authorList>
    </citation>
    <scope>NUCLEOTIDE SEQUENCE [LARGE SCALE GENOMIC DNA]</scope>
    <source>
        <strain evidence="3 4">KGMB01548</strain>
    </source>
</reference>
<dbReference type="GO" id="GO:0016757">
    <property type="term" value="F:glycosyltransferase activity"/>
    <property type="evidence" value="ECO:0007669"/>
    <property type="project" value="UniProtKB-KW"/>
</dbReference>
<organism evidence="3 4">
    <name type="scientific">Eubacterium limosum</name>
    <dbReference type="NCBI Taxonomy" id="1736"/>
    <lineage>
        <taxon>Bacteria</taxon>
        <taxon>Bacillati</taxon>
        <taxon>Bacillota</taxon>
        <taxon>Clostridia</taxon>
        <taxon>Eubacteriales</taxon>
        <taxon>Eubacteriaceae</taxon>
        <taxon>Eubacterium</taxon>
    </lineage>
</organism>
<dbReference type="RefSeq" id="WP_227209535.1">
    <property type="nucleotide sequence ID" value="NZ_JAJCLO010000037.1"/>
</dbReference>
<dbReference type="SUPFAM" id="SSF53756">
    <property type="entry name" value="UDP-Glycosyltransferase/glycogen phosphorylase"/>
    <property type="match status" value="1"/>
</dbReference>
<accession>A0ABT5UV90</accession>
<feature type="domain" description="Glycosyl transferase family 1" evidence="2">
    <location>
        <begin position="200"/>
        <end position="327"/>
    </location>
</feature>
<evidence type="ECO:0000259" key="2">
    <source>
        <dbReference type="Pfam" id="PF00534"/>
    </source>
</evidence>
<name>A0ABT5UV90_EUBLI</name>
<dbReference type="PANTHER" id="PTHR46401:SF2">
    <property type="entry name" value="GLYCOSYLTRANSFERASE WBBK-RELATED"/>
    <property type="match status" value="1"/>
</dbReference>
<dbReference type="EMBL" id="JAQSVD010000024">
    <property type="protein sequence ID" value="MDE1472889.1"/>
    <property type="molecule type" value="Genomic_DNA"/>
</dbReference>
<dbReference type="EC" id="2.4.-.-" evidence="3"/>
<comment type="caution">
    <text evidence="3">The sequence shown here is derived from an EMBL/GenBank/DDBJ whole genome shotgun (WGS) entry which is preliminary data.</text>
</comment>
<keyword evidence="4" id="KW-1185">Reference proteome</keyword>
<evidence type="ECO:0000256" key="1">
    <source>
        <dbReference type="ARBA" id="ARBA00022679"/>
    </source>
</evidence>
<keyword evidence="3" id="KW-0328">Glycosyltransferase</keyword>
<sequence length="372" mass="43903">MQNKGTIIYIGGFEFPDKNAAVHRGISNSKIFRDLGYKVILIGVDKKKSYNGDILKTRKSIQNFETYSEGYPKTKIEWIKYLNSIDKIKTICQEYSDIKLLIAYNFPSIALRKLLIYSKKKNYKIISDCTEWYDSRGNSFIYFILKKFDTFLRMRIIHKKLDGIIVISDFLENYYKKKIKTINIPPLVDLDEKKWFLSDKNNNEKIKLVYSGNPGYNKDRIDWIIEYLFCDDQNTNIELKIIGITRNEYLNLYKEKKHLDKVTFYGKISHEENIKIVESSDFFIFFRDYNRVTRAGFPTKFVESISCGTPIITNKNSNLINYLDSNAVFFCDKNSDLFDVILNANIGKFDRTIFDYRNYIKKVNDFMLSINI</sequence>
<dbReference type="Pfam" id="PF00534">
    <property type="entry name" value="Glycos_transf_1"/>
    <property type="match status" value="1"/>
</dbReference>
<gene>
    <name evidence="3" type="ORF">PTZ04_21755</name>
</gene>